<protein>
    <submittedName>
        <fullName evidence="2">Uncharacterized protein</fullName>
    </submittedName>
</protein>
<evidence type="ECO:0000313" key="2">
    <source>
        <dbReference type="EMBL" id="PKX92827.1"/>
    </source>
</evidence>
<feature type="compositionally biased region" description="Low complexity" evidence="1">
    <location>
        <begin position="110"/>
        <end position="125"/>
    </location>
</feature>
<proteinExistence type="predicted"/>
<evidence type="ECO:0000256" key="1">
    <source>
        <dbReference type="SAM" id="MobiDB-lite"/>
    </source>
</evidence>
<feature type="compositionally biased region" description="Polar residues" evidence="1">
    <location>
        <begin position="255"/>
        <end position="264"/>
    </location>
</feature>
<comment type="caution">
    <text evidence="2">The sequence shown here is derived from an EMBL/GenBank/DDBJ whole genome shotgun (WGS) entry which is preliminary data.</text>
</comment>
<feature type="region of interest" description="Disordered" evidence="1">
    <location>
        <begin position="255"/>
        <end position="281"/>
    </location>
</feature>
<feature type="compositionally biased region" description="Polar residues" evidence="1">
    <location>
        <begin position="219"/>
        <end position="231"/>
    </location>
</feature>
<dbReference type="AlphaFoldDB" id="A0A2I1C5E2"/>
<feature type="region of interest" description="Disordered" evidence="1">
    <location>
        <begin position="691"/>
        <end position="725"/>
    </location>
</feature>
<name>A0A2I1C5E2_ASPN1</name>
<feature type="compositionally biased region" description="Basic and acidic residues" evidence="1">
    <location>
        <begin position="206"/>
        <end position="218"/>
    </location>
</feature>
<sequence>MRFLCHLSFSLPLNNNNNYYYRAADEEADTIAAAIAKSDNRSDGAGISAAALPSSPTLSSSSEDPIAPISRRHRVAASELSSAKGEGPALGSLNSLPFATMSCETRCPPSGSGVRLRSGRGVSQVQALSATEEEVPPGPSAGSPSGRHLGRDGTCRPGLGGVEGFIAELEAIASYLEENEVVHVMRSLNRNVQNGPAYQGPSQHPDVQDDRPDSEDNRLQTTVPSGVSTQVNYVTPNPIDQGTTSLAGQEIRSVSGTKWCSSASDDTEDINSKRGLSASSLNPLTKRTKVQEAGKRTNIVPPKRRGSVLSVKDTEDDDEDNKSIGSVIPSTPSPRIDMKSGNLAYLAIMWCILCRLPGKPASGNVSLRMKEFGTTIYHRIKPGYHDRFSIGSVSLRRRGVEQEDACTFLRKWSRVFGSCVAAPDVTTDQTGNSVLSSRGRHSKGSYRDPARRNYSGRTQSVQPDALLVAYWRYPDPMPQITGPDPQPVKVGMTIHCSLVEETGCSIVYGFKPVYIRRLTTKLYKIAAVKGRTLKIENGDLTPTILPISNRCNAMPHRYKEWLRISAVVRSKAARTAGNKAFRDLGQVPPLLVPGTALDQADKYSAVHEFDTRTTMRVSDIRNLFKAKSKDQAIFRDLLKEILQSKPIYTEQIITPTVKQEIQDDINHYVHRMPQCIKAKYDDDELAISVKNAMKKDRRTPTPGRSQTPQTGGHSSEPAVTPGPLQATQPQMLTQFALDTYDQAHVQWQEAIEDYTAYLDKGR</sequence>
<dbReference type="GeneID" id="36533060"/>
<dbReference type="Proteomes" id="UP000234474">
    <property type="component" value="Unassembled WGS sequence"/>
</dbReference>
<gene>
    <name evidence="2" type="ORF">P174DRAFT_432200</name>
</gene>
<organism evidence="2 3">
    <name type="scientific">Aspergillus novofumigatus (strain IBT 16806)</name>
    <dbReference type="NCBI Taxonomy" id="1392255"/>
    <lineage>
        <taxon>Eukaryota</taxon>
        <taxon>Fungi</taxon>
        <taxon>Dikarya</taxon>
        <taxon>Ascomycota</taxon>
        <taxon>Pezizomycotina</taxon>
        <taxon>Eurotiomycetes</taxon>
        <taxon>Eurotiomycetidae</taxon>
        <taxon>Eurotiales</taxon>
        <taxon>Aspergillaceae</taxon>
        <taxon>Aspergillus</taxon>
        <taxon>Aspergillus subgen. Fumigati</taxon>
    </lineage>
</organism>
<feature type="compositionally biased region" description="Polar residues" evidence="1">
    <location>
        <begin position="702"/>
        <end position="713"/>
    </location>
</feature>
<feature type="compositionally biased region" description="Low complexity" evidence="1">
    <location>
        <begin position="48"/>
        <end position="62"/>
    </location>
</feature>
<feature type="region of interest" description="Disordered" evidence="1">
    <location>
        <begin position="300"/>
        <end position="333"/>
    </location>
</feature>
<evidence type="ECO:0000313" key="3">
    <source>
        <dbReference type="Proteomes" id="UP000234474"/>
    </source>
</evidence>
<feature type="region of interest" description="Disordered" evidence="1">
    <location>
        <begin position="109"/>
        <end position="155"/>
    </location>
</feature>
<feature type="compositionally biased region" description="Polar residues" evidence="1">
    <location>
        <begin position="192"/>
        <end position="202"/>
    </location>
</feature>
<accession>A0A2I1C5E2</accession>
<dbReference type="OrthoDB" id="10664953at2759"/>
<dbReference type="EMBL" id="MSZS01000005">
    <property type="protein sequence ID" value="PKX92827.1"/>
    <property type="molecule type" value="Genomic_DNA"/>
</dbReference>
<feature type="region of interest" description="Disordered" evidence="1">
    <location>
        <begin position="192"/>
        <end position="231"/>
    </location>
</feature>
<dbReference type="RefSeq" id="XP_024681422.1">
    <property type="nucleotide sequence ID" value="XM_024825735.1"/>
</dbReference>
<dbReference type="VEuPathDB" id="FungiDB:P174DRAFT_432200"/>
<feature type="region of interest" description="Disordered" evidence="1">
    <location>
        <begin position="430"/>
        <end position="457"/>
    </location>
</feature>
<feature type="region of interest" description="Disordered" evidence="1">
    <location>
        <begin position="41"/>
        <end position="67"/>
    </location>
</feature>
<reference evidence="3" key="1">
    <citation type="journal article" date="2018" name="Proc. Natl. Acad. Sci. U.S.A.">
        <title>Linking secondary metabolites to gene clusters through genome sequencing of six diverse Aspergillus species.</title>
        <authorList>
            <person name="Kaerboelling I."/>
            <person name="Vesth T.C."/>
            <person name="Frisvad J.C."/>
            <person name="Nybo J.L."/>
            <person name="Theobald S."/>
            <person name="Kuo A."/>
            <person name="Bowyer P."/>
            <person name="Matsuda Y."/>
            <person name="Mondo S."/>
            <person name="Lyhne E.K."/>
            <person name="Kogle M.E."/>
            <person name="Clum A."/>
            <person name="Lipzen A."/>
            <person name="Salamov A."/>
            <person name="Ngan C.Y."/>
            <person name="Daum C."/>
            <person name="Chiniquy J."/>
            <person name="Barry K."/>
            <person name="LaButti K."/>
            <person name="Haridas S."/>
            <person name="Simmons B.A."/>
            <person name="Magnuson J.K."/>
            <person name="Mortensen U.H."/>
            <person name="Larsen T.O."/>
            <person name="Grigoriev I.V."/>
            <person name="Baker S.E."/>
            <person name="Andersen M.R."/>
        </authorList>
    </citation>
    <scope>NUCLEOTIDE SEQUENCE [LARGE SCALE GENOMIC DNA]</scope>
    <source>
        <strain evidence="3">IBT 16806</strain>
    </source>
</reference>
<keyword evidence="3" id="KW-1185">Reference proteome</keyword>